<dbReference type="GO" id="GO:0006879">
    <property type="term" value="P:intracellular iron ion homeostasis"/>
    <property type="evidence" value="ECO:0007669"/>
    <property type="project" value="UniProtKB-KW"/>
</dbReference>
<keyword evidence="2" id="KW-0408">Iron</keyword>
<evidence type="ECO:0000313" key="4">
    <source>
        <dbReference type="EMBL" id="QDV33319.1"/>
    </source>
</evidence>
<evidence type="ECO:0000313" key="5">
    <source>
        <dbReference type="Proteomes" id="UP000317835"/>
    </source>
</evidence>
<dbReference type="PANTHER" id="PTHR30295:SF0">
    <property type="entry name" value="BACTERIOFERRITIN"/>
    <property type="match status" value="1"/>
</dbReference>
<keyword evidence="5" id="KW-1185">Reference proteome</keyword>
<accession>A0A518GXK4</accession>
<dbReference type="GO" id="GO:0004322">
    <property type="term" value="F:ferroxidase activity"/>
    <property type="evidence" value="ECO:0007669"/>
    <property type="project" value="TreeGrafter"/>
</dbReference>
<dbReference type="InterPro" id="IPR008331">
    <property type="entry name" value="Ferritin_DPS_dom"/>
</dbReference>
<reference evidence="4 5" key="1">
    <citation type="submission" date="2019-02" db="EMBL/GenBank/DDBJ databases">
        <title>Deep-cultivation of Planctomycetes and their phenomic and genomic characterization uncovers novel biology.</title>
        <authorList>
            <person name="Wiegand S."/>
            <person name="Jogler M."/>
            <person name="Boedeker C."/>
            <person name="Pinto D."/>
            <person name="Vollmers J."/>
            <person name="Rivas-Marin E."/>
            <person name="Kohn T."/>
            <person name="Peeters S.H."/>
            <person name="Heuer A."/>
            <person name="Rast P."/>
            <person name="Oberbeckmann S."/>
            <person name="Bunk B."/>
            <person name="Jeske O."/>
            <person name="Meyerdierks A."/>
            <person name="Storesund J.E."/>
            <person name="Kallscheuer N."/>
            <person name="Luecker S."/>
            <person name="Lage O.M."/>
            <person name="Pohl T."/>
            <person name="Merkel B.J."/>
            <person name="Hornburger P."/>
            <person name="Mueller R.-W."/>
            <person name="Bruemmer F."/>
            <person name="Labrenz M."/>
            <person name="Spormann A.M."/>
            <person name="Op den Camp H."/>
            <person name="Overmann J."/>
            <person name="Amann R."/>
            <person name="Jetten M.S.M."/>
            <person name="Mascher T."/>
            <person name="Medema M.H."/>
            <person name="Devos D.P."/>
            <person name="Kaster A.-K."/>
            <person name="Ovreas L."/>
            <person name="Rohde M."/>
            <person name="Galperin M.Y."/>
            <person name="Jogler C."/>
        </authorList>
    </citation>
    <scope>NUCLEOTIDE SEQUENCE [LARGE SCALE GENOMIC DNA]</scope>
    <source>
        <strain evidence="4 5">ElP</strain>
    </source>
</reference>
<keyword evidence="1" id="KW-0409">Iron storage</keyword>
<dbReference type="CDD" id="cd00657">
    <property type="entry name" value="Ferritin_like"/>
    <property type="match status" value="1"/>
</dbReference>
<dbReference type="PANTHER" id="PTHR30295">
    <property type="entry name" value="BACTERIOFERRITIN"/>
    <property type="match status" value="1"/>
</dbReference>
<dbReference type="EMBL" id="CP036426">
    <property type="protein sequence ID" value="QDV33319.1"/>
    <property type="molecule type" value="Genomic_DNA"/>
</dbReference>
<evidence type="ECO:0000259" key="3">
    <source>
        <dbReference type="PROSITE" id="PS50905"/>
    </source>
</evidence>
<dbReference type="InterPro" id="IPR009040">
    <property type="entry name" value="Ferritin-like_diiron"/>
</dbReference>
<gene>
    <name evidence="4" type="ORF">ElP_11900</name>
</gene>
<dbReference type="AlphaFoldDB" id="A0A518GXK4"/>
<proteinExistence type="predicted"/>
<dbReference type="SUPFAM" id="SSF47240">
    <property type="entry name" value="Ferritin-like"/>
    <property type="match status" value="1"/>
</dbReference>
<dbReference type="InterPro" id="IPR009078">
    <property type="entry name" value="Ferritin-like_SF"/>
</dbReference>
<dbReference type="GO" id="GO:0008199">
    <property type="term" value="F:ferric iron binding"/>
    <property type="evidence" value="ECO:0007669"/>
    <property type="project" value="InterPro"/>
</dbReference>
<evidence type="ECO:0000256" key="1">
    <source>
        <dbReference type="ARBA" id="ARBA00022434"/>
    </source>
</evidence>
<evidence type="ECO:0000256" key="2">
    <source>
        <dbReference type="ARBA" id="ARBA00023004"/>
    </source>
</evidence>
<dbReference type="Pfam" id="PF00210">
    <property type="entry name" value="Ferritin"/>
    <property type="match status" value="1"/>
</dbReference>
<dbReference type="PROSITE" id="PS50905">
    <property type="entry name" value="FERRITIN_LIKE"/>
    <property type="match status" value="1"/>
</dbReference>
<dbReference type="OrthoDB" id="5508922at2"/>
<sequence length="154" mass="17680">MDRAAMIDKLNEILKWEYAGLIQYTQYSFLVRGTWRQVFAEMFRESGEEALEHAHKVGDKIAALGGVTTVERGEVKVTTDLDEMLRYSLEMERRHVELYTEAVQMCEDRDVGLRNLLEDICQMEQDGADHLAKILEQPELSLGMNAPRSQQKTG</sequence>
<protein>
    <submittedName>
        <fullName evidence="4">Bacterioferritin</fullName>
    </submittedName>
</protein>
<dbReference type="Proteomes" id="UP000317835">
    <property type="component" value="Chromosome"/>
</dbReference>
<feature type="domain" description="Ferritin-like diiron" evidence="3">
    <location>
        <begin position="1"/>
        <end position="142"/>
    </location>
</feature>
<dbReference type="Gene3D" id="1.20.1260.10">
    <property type="match status" value="1"/>
</dbReference>
<organism evidence="4 5">
    <name type="scientific">Tautonia plasticadhaerens</name>
    <dbReference type="NCBI Taxonomy" id="2527974"/>
    <lineage>
        <taxon>Bacteria</taxon>
        <taxon>Pseudomonadati</taxon>
        <taxon>Planctomycetota</taxon>
        <taxon>Planctomycetia</taxon>
        <taxon>Isosphaerales</taxon>
        <taxon>Isosphaeraceae</taxon>
        <taxon>Tautonia</taxon>
    </lineage>
</organism>
<dbReference type="KEGG" id="tpla:ElP_11900"/>
<name>A0A518GXK4_9BACT</name>
<dbReference type="GO" id="GO:0020037">
    <property type="term" value="F:heme binding"/>
    <property type="evidence" value="ECO:0007669"/>
    <property type="project" value="TreeGrafter"/>
</dbReference>
<dbReference type="RefSeq" id="WP_145267711.1">
    <property type="nucleotide sequence ID" value="NZ_CP036426.1"/>
</dbReference>
<dbReference type="GO" id="GO:0005829">
    <property type="term" value="C:cytosol"/>
    <property type="evidence" value="ECO:0007669"/>
    <property type="project" value="TreeGrafter"/>
</dbReference>
<dbReference type="InterPro" id="IPR012347">
    <property type="entry name" value="Ferritin-like"/>
</dbReference>